<dbReference type="SMART" id="SM01057">
    <property type="entry name" value="Carb_anhydrase"/>
    <property type="match status" value="1"/>
</dbReference>
<evidence type="ECO:0000256" key="3">
    <source>
        <dbReference type="ARBA" id="ARBA00004470"/>
    </source>
</evidence>
<evidence type="ECO:0000256" key="1">
    <source>
        <dbReference type="ARBA" id="ARBA00001947"/>
    </source>
</evidence>
<dbReference type="GO" id="GO:0006730">
    <property type="term" value="P:one-carbon metabolic process"/>
    <property type="evidence" value="ECO:0007669"/>
    <property type="project" value="TreeGrafter"/>
</dbReference>
<evidence type="ECO:0000256" key="9">
    <source>
        <dbReference type="ARBA" id="ARBA00048348"/>
    </source>
</evidence>
<keyword evidence="7 10" id="KW-0862">Zinc</keyword>
<feature type="domain" description="Alpha-carbonic anhydrase" evidence="11">
    <location>
        <begin position="1"/>
        <end position="212"/>
    </location>
</feature>
<dbReference type="GO" id="GO:0009570">
    <property type="term" value="C:chloroplast stroma"/>
    <property type="evidence" value="ECO:0007669"/>
    <property type="project" value="UniProtKB-SubCell"/>
</dbReference>
<evidence type="ECO:0000256" key="2">
    <source>
        <dbReference type="ARBA" id="ARBA00002904"/>
    </source>
</evidence>
<dbReference type="PANTHER" id="PTHR18952">
    <property type="entry name" value="CARBONIC ANHYDRASE"/>
    <property type="match status" value="1"/>
</dbReference>
<comment type="caution">
    <text evidence="12">The sequence shown here is derived from an EMBL/GenBank/DDBJ whole genome shotgun (WGS) entry which is preliminary data.</text>
</comment>
<evidence type="ECO:0000256" key="8">
    <source>
        <dbReference type="ARBA" id="ARBA00023239"/>
    </source>
</evidence>
<comment type="cofactor">
    <cofactor evidence="1 10">
        <name>Zn(2+)</name>
        <dbReference type="ChEBI" id="CHEBI:29105"/>
    </cofactor>
</comment>
<comment type="subcellular location">
    <subcellularLocation>
        <location evidence="3">Plastid</location>
        <location evidence="3">Chloroplast stroma</location>
    </subcellularLocation>
</comment>
<evidence type="ECO:0000313" key="12">
    <source>
        <dbReference type="EMBL" id="KAF7805614.1"/>
    </source>
</evidence>
<evidence type="ECO:0000256" key="7">
    <source>
        <dbReference type="ARBA" id="ARBA00022833"/>
    </source>
</evidence>
<evidence type="ECO:0000256" key="6">
    <source>
        <dbReference type="ARBA" id="ARBA00022723"/>
    </source>
</evidence>
<dbReference type="EC" id="4.2.1.1" evidence="5 10"/>
<keyword evidence="8 10" id="KW-0456">Lyase</keyword>
<dbReference type="PROSITE" id="PS00162">
    <property type="entry name" value="ALPHA_CA_1"/>
    <property type="match status" value="1"/>
</dbReference>
<dbReference type="SUPFAM" id="SSF51069">
    <property type="entry name" value="Carbonic anhydrase"/>
    <property type="match status" value="1"/>
</dbReference>
<dbReference type="PANTHER" id="PTHR18952:SF208">
    <property type="entry name" value="CARBONIC ANHYDRASE XA-RELATED"/>
    <property type="match status" value="1"/>
</dbReference>
<dbReference type="InterPro" id="IPR018338">
    <property type="entry name" value="Carbonic_anhydrase_a-class_CS"/>
</dbReference>
<reference evidence="12" key="1">
    <citation type="submission" date="2020-09" db="EMBL/GenBank/DDBJ databases">
        <title>Genome-Enabled Discovery of Anthraquinone Biosynthesis in Senna tora.</title>
        <authorList>
            <person name="Kang S.-H."/>
            <person name="Pandey R.P."/>
            <person name="Lee C.-M."/>
            <person name="Sim J.-S."/>
            <person name="Jeong J.-T."/>
            <person name="Choi B.-S."/>
            <person name="Jung M."/>
            <person name="Ginzburg D."/>
            <person name="Zhao K."/>
            <person name="Won S.Y."/>
            <person name="Oh T.-J."/>
            <person name="Yu Y."/>
            <person name="Kim N.-H."/>
            <person name="Lee O.R."/>
            <person name="Lee T.-H."/>
            <person name="Bashyal P."/>
            <person name="Kim T.-S."/>
            <person name="Lee W.-H."/>
            <person name="Kawkins C."/>
            <person name="Kim C.-K."/>
            <person name="Kim J.S."/>
            <person name="Ahn B.O."/>
            <person name="Rhee S.Y."/>
            <person name="Sohng J.K."/>
        </authorList>
    </citation>
    <scope>NUCLEOTIDE SEQUENCE</scope>
    <source>
        <tissue evidence="12">Leaf</tissue>
    </source>
</reference>
<evidence type="ECO:0000313" key="13">
    <source>
        <dbReference type="Proteomes" id="UP000634136"/>
    </source>
</evidence>
<dbReference type="CDD" id="cd03124">
    <property type="entry name" value="alpha_CA_prokaryotic_like"/>
    <property type="match status" value="1"/>
</dbReference>
<evidence type="ECO:0000256" key="4">
    <source>
        <dbReference type="ARBA" id="ARBA00006365"/>
    </source>
</evidence>
<comment type="similarity">
    <text evidence="10">Belongs to the alpha-carbonic anhydrase family.</text>
</comment>
<dbReference type="InterPro" id="IPR001148">
    <property type="entry name" value="CA_dom"/>
</dbReference>
<proteinExistence type="inferred from homology"/>
<organism evidence="12 13">
    <name type="scientific">Senna tora</name>
    <dbReference type="NCBI Taxonomy" id="362788"/>
    <lineage>
        <taxon>Eukaryota</taxon>
        <taxon>Viridiplantae</taxon>
        <taxon>Streptophyta</taxon>
        <taxon>Embryophyta</taxon>
        <taxon>Tracheophyta</taxon>
        <taxon>Spermatophyta</taxon>
        <taxon>Magnoliopsida</taxon>
        <taxon>eudicotyledons</taxon>
        <taxon>Gunneridae</taxon>
        <taxon>Pentapetalae</taxon>
        <taxon>rosids</taxon>
        <taxon>fabids</taxon>
        <taxon>Fabales</taxon>
        <taxon>Fabaceae</taxon>
        <taxon>Caesalpinioideae</taxon>
        <taxon>Cassia clade</taxon>
        <taxon>Senna</taxon>
    </lineage>
</organism>
<dbReference type="GO" id="GO:0008270">
    <property type="term" value="F:zinc ion binding"/>
    <property type="evidence" value="ECO:0007669"/>
    <property type="project" value="UniProtKB-UniRule"/>
</dbReference>
<gene>
    <name evidence="12" type="ORF">G2W53_037775</name>
</gene>
<dbReference type="AlphaFoldDB" id="A0A834SKR3"/>
<comment type="similarity">
    <text evidence="4">Belongs to the alpha-class carbonic anhydrase family.</text>
</comment>
<protein>
    <recommendedName>
        <fullName evidence="5 10">Carbonic anhydrase</fullName>
        <ecNumber evidence="5 10">4.2.1.1</ecNumber>
    </recommendedName>
</protein>
<keyword evidence="6 10" id="KW-0479">Metal-binding</keyword>
<name>A0A834SKR3_9FABA</name>
<dbReference type="InterPro" id="IPR023561">
    <property type="entry name" value="Carbonic_anhydrase_a-class"/>
</dbReference>
<dbReference type="GO" id="GO:0004089">
    <property type="term" value="F:carbonate dehydratase activity"/>
    <property type="evidence" value="ECO:0007669"/>
    <property type="project" value="UniProtKB-UniRule"/>
</dbReference>
<dbReference type="EMBL" id="JAAIUW010000012">
    <property type="protein sequence ID" value="KAF7805614.1"/>
    <property type="molecule type" value="Genomic_DNA"/>
</dbReference>
<dbReference type="Gene3D" id="3.10.200.10">
    <property type="entry name" value="Alpha carbonic anhydrase"/>
    <property type="match status" value="1"/>
</dbReference>
<dbReference type="InterPro" id="IPR041891">
    <property type="entry name" value="Alpha_CA_prokaryot-like"/>
</dbReference>
<sequence>MQSPIDLLNERVEIVSHLGDLQIKYHPSNATLHNRGHDIQLEWVAGAGYLEINGSRYVLKKCHWHSSSEHTIYGKRFDLELHMVHETEAGETAVIGILYKIGKPDAFLTSLMDHLEALSDKTDAEEVVGTVDPSHIKISSLQYYRYMGSLTTPPCTENVVWTILRQVRTVSKKQVDLLRVAVHDYFIPARRSGERHEIEEPLIGDKAMEEVVGVKEPAMYKLIGAVVLCVFATGLVGRNPEVGAGEDSGMSKRVIGGPLLNGIKTVVSGNRVEN</sequence>
<dbReference type="InterPro" id="IPR036398">
    <property type="entry name" value="CA_dom_sf"/>
</dbReference>
<keyword evidence="13" id="KW-1185">Reference proteome</keyword>
<dbReference type="Proteomes" id="UP000634136">
    <property type="component" value="Unassembled WGS sequence"/>
</dbReference>
<accession>A0A834SKR3</accession>
<dbReference type="PROSITE" id="PS51144">
    <property type="entry name" value="ALPHA_CA_2"/>
    <property type="match status" value="1"/>
</dbReference>
<evidence type="ECO:0000259" key="11">
    <source>
        <dbReference type="PROSITE" id="PS51144"/>
    </source>
</evidence>
<evidence type="ECO:0000256" key="10">
    <source>
        <dbReference type="RuleBase" id="RU367011"/>
    </source>
</evidence>
<dbReference type="OrthoDB" id="429145at2759"/>
<evidence type="ECO:0000256" key="5">
    <source>
        <dbReference type="ARBA" id="ARBA00012925"/>
    </source>
</evidence>
<dbReference type="Pfam" id="PF00194">
    <property type="entry name" value="Carb_anhydrase"/>
    <property type="match status" value="1"/>
</dbReference>
<comment type="function">
    <text evidence="2 10">Reversible hydration of carbon dioxide.</text>
</comment>
<comment type="catalytic activity">
    <reaction evidence="9 10">
        <text>hydrogencarbonate + H(+) = CO2 + H2O</text>
        <dbReference type="Rhea" id="RHEA:10748"/>
        <dbReference type="ChEBI" id="CHEBI:15377"/>
        <dbReference type="ChEBI" id="CHEBI:15378"/>
        <dbReference type="ChEBI" id="CHEBI:16526"/>
        <dbReference type="ChEBI" id="CHEBI:17544"/>
        <dbReference type="EC" id="4.2.1.1"/>
    </reaction>
</comment>